<name>A0A336KVV2_CULSO</name>
<dbReference type="EMBL" id="UFQS01001072">
    <property type="protein sequence ID" value="SSX08839.1"/>
    <property type="molecule type" value="Genomic_DNA"/>
</dbReference>
<evidence type="ECO:0000313" key="3">
    <source>
        <dbReference type="EMBL" id="SSX28751.1"/>
    </source>
</evidence>
<dbReference type="Gene3D" id="3.90.1200.10">
    <property type="match status" value="1"/>
</dbReference>
<dbReference type="Pfam" id="PF02958">
    <property type="entry name" value="EcKL"/>
    <property type="match status" value="1"/>
</dbReference>
<reference evidence="3" key="2">
    <citation type="submission" date="2018-07" db="EMBL/GenBank/DDBJ databases">
        <authorList>
            <person name="Quirk P.G."/>
            <person name="Krulwich T.A."/>
        </authorList>
    </citation>
    <scope>NUCLEOTIDE SEQUENCE</scope>
</reference>
<dbReference type="SUPFAM" id="SSF56112">
    <property type="entry name" value="Protein kinase-like (PK-like)"/>
    <property type="match status" value="1"/>
</dbReference>
<dbReference type="AlphaFoldDB" id="A0A336KVV2"/>
<dbReference type="PANTHER" id="PTHR11012">
    <property type="entry name" value="PROTEIN KINASE-LIKE DOMAIN-CONTAINING"/>
    <property type="match status" value="1"/>
</dbReference>
<evidence type="ECO:0000313" key="2">
    <source>
        <dbReference type="EMBL" id="SSX08839.1"/>
    </source>
</evidence>
<reference evidence="2" key="1">
    <citation type="submission" date="2018-04" db="EMBL/GenBank/DDBJ databases">
        <authorList>
            <person name="Go L.Y."/>
            <person name="Mitchell J.A."/>
        </authorList>
    </citation>
    <scope>NUCLEOTIDE SEQUENCE</scope>
    <source>
        <tissue evidence="2">Whole organism</tissue>
    </source>
</reference>
<proteinExistence type="predicted"/>
<dbReference type="InterPro" id="IPR011009">
    <property type="entry name" value="Kinase-like_dom_sf"/>
</dbReference>
<gene>
    <name evidence="2" type="primary">CSON000421</name>
</gene>
<dbReference type="OMA" id="ICNANAR"/>
<dbReference type="PANTHER" id="PTHR11012:SF54">
    <property type="entry name" value="CHK KINASE-LIKE DOMAIN-CONTAINING PROTEIN"/>
    <property type="match status" value="1"/>
</dbReference>
<accession>A0A336KVV2</accession>
<dbReference type="InterPro" id="IPR015897">
    <property type="entry name" value="CHK_kinase-like"/>
</dbReference>
<protein>
    <submittedName>
        <fullName evidence="2">CSON000421 protein</fullName>
    </submittedName>
</protein>
<dbReference type="InterPro" id="IPR004119">
    <property type="entry name" value="EcKL"/>
</dbReference>
<dbReference type="EMBL" id="UFQT01001072">
    <property type="protein sequence ID" value="SSX28751.1"/>
    <property type="molecule type" value="Genomic_DNA"/>
</dbReference>
<dbReference type="VEuPathDB" id="VectorBase:CSON000421"/>
<dbReference type="SMART" id="SM00587">
    <property type="entry name" value="CHK"/>
    <property type="match status" value="1"/>
</dbReference>
<organism evidence="2">
    <name type="scientific">Culicoides sonorensis</name>
    <name type="common">Biting midge</name>
    <dbReference type="NCBI Taxonomy" id="179676"/>
    <lineage>
        <taxon>Eukaryota</taxon>
        <taxon>Metazoa</taxon>
        <taxon>Ecdysozoa</taxon>
        <taxon>Arthropoda</taxon>
        <taxon>Hexapoda</taxon>
        <taxon>Insecta</taxon>
        <taxon>Pterygota</taxon>
        <taxon>Neoptera</taxon>
        <taxon>Endopterygota</taxon>
        <taxon>Diptera</taxon>
        <taxon>Nematocera</taxon>
        <taxon>Chironomoidea</taxon>
        <taxon>Ceratopogonidae</taxon>
        <taxon>Ceratopogoninae</taxon>
        <taxon>Culicoides</taxon>
        <taxon>Monoculicoides</taxon>
    </lineage>
</organism>
<feature type="domain" description="CHK kinase-like" evidence="1">
    <location>
        <begin position="139"/>
        <end position="336"/>
    </location>
</feature>
<sequence length="428" mass="49823">MDENFNEKMVELPTEAAKAALDVLLKEKFKLKEFELAISPGSTKGDNYLGIVYRVLVKNSKPKLDKELGFIVKMPPMHPQRREQFFARPCFLREINFYDELLPVFYRFQKEKGINIEIDGFHHIPTCYQTLSEEFTEALFMQDLKLDGFQMYDRCQEMTYDHALKAFETLAKFHAVSFAIKDQCPNDPAYKKAMESEDIWLARRGEKMMTEYMSGLSKRALGTLDLKIDAKIYERVETLLSEAYLDILEQVVDGSIAEPYAIVCHGDFWTNNILYKYEDQKPIEAYLLDFQIVRYATPITDLCYFIFTCTSAEFRKKYLEDLLKVYHKVLSTLLKKLGSDPEKVFPEKVFREDFKRFGKFGLLMAIMLLPIFVAPSNETPDLEEAAVKMADGKDITQMNDDKTSEATMLAYNKRMKDVLYDSFEYGMI</sequence>
<evidence type="ECO:0000259" key="1">
    <source>
        <dbReference type="SMART" id="SM00587"/>
    </source>
</evidence>